<dbReference type="EMBL" id="JACAZI010000036">
    <property type="protein sequence ID" value="KAF7328340.1"/>
    <property type="molecule type" value="Genomic_DNA"/>
</dbReference>
<accession>A0A8H6TZH4</accession>
<keyword evidence="2" id="KW-1185">Reference proteome</keyword>
<evidence type="ECO:0000313" key="1">
    <source>
        <dbReference type="EMBL" id="KAF7328340.1"/>
    </source>
</evidence>
<sequence length="603" mass="67035">MRRAVRAACSVTCTAQDIRRVRPYMASATDKQKDMLLPMVYANLDPAFIPDEDKMDSDAPLPELEDLMARAQLCLELLYAIEFSNDIGPDIWPRVWPWVQFLGSHQHRVPGVSPEARSDFYVDFLMFAGTFANHSETHALITTTPGIYYMVGKSWRGVFAIDDHGKREIALNDLRSFLVNRNIATHDTLAELIDGAGGTLQQLASLVVLYIANCAPSPDDALDLMPIYFLSGILEFLAIVDPNLGDAEGMVNPPSPFAALLLSQNIIEALSTTACALSISSGPHVSLVLRDTFTALIVLLGTHPGYGYIPQALKHHLLRALVNGVNASHGQTIALIDGFLIGLLPPALVYYRVMSALIPALHNVGDIVKSETFESSPVYEHWNTFNSLAMERIQVFNLYNNNDNSFMKACDNLECAEIGVKDKFKRCSGCGHRNACRLYGTLYLSADNGLRLKWRDRGFLRAIVHNDYLESAPSVTSQKLAHMHDFPGQTFLTVYDYSQGRGKISVQHVNNMKDYLHGAEWDDIVARAAASRGRMWVDVVMMPSTEDPEMRCWVIPLRTSTSTVYDGLQRLASDLTGDSQTWDWDQLAEGLVPLILNDELAIH</sequence>
<reference evidence="1" key="1">
    <citation type="submission" date="2020-05" db="EMBL/GenBank/DDBJ databases">
        <title>Mycena genomes resolve the evolution of fungal bioluminescence.</title>
        <authorList>
            <person name="Tsai I.J."/>
        </authorList>
    </citation>
    <scope>NUCLEOTIDE SEQUENCE</scope>
    <source>
        <strain evidence="1">CCC161011</strain>
    </source>
</reference>
<evidence type="ECO:0000313" key="2">
    <source>
        <dbReference type="Proteomes" id="UP000620124"/>
    </source>
</evidence>
<proteinExistence type="predicted"/>
<name>A0A8H6TZH4_9AGAR</name>
<gene>
    <name evidence="1" type="ORF">MVEN_02549500</name>
</gene>
<dbReference type="Proteomes" id="UP000620124">
    <property type="component" value="Unassembled WGS sequence"/>
</dbReference>
<protein>
    <submittedName>
        <fullName evidence="1">MYND-type domain-containing protein</fullName>
    </submittedName>
</protein>
<comment type="caution">
    <text evidence="1">The sequence shown here is derived from an EMBL/GenBank/DDBJ whole genome shotgun (WGS) entry which is preliminary data.</text>
</comment>
<organism evidence="1 2">
    <name type="scientific">Mycena venus</name>
    <dbReference type="NCBI Taxonomy" id="2733690"/>
    <lineage>
        <taxon>Eukaryota</taxon>
        <taxon>Fungi</taxon>
        <taxon>Dikarya</taxon>
        <taxon>Basidiomycota</taxon>
        <taxon>Agaricomycotina</taxon>
        <taxon>Agaricomycetes</taxon>
        <taxon>Agaricomycetidae</taxon>
        <taxon>Agaricales</taxon>
        <taxon>Marasmiineae</taxon>
        <taxon>Mycenaceae</taxon>
        <taxon>Mycena</taxon>
    </lineage>
</organism>
<dbReference type="OrthoDB" id="2915092at2759"/>
<dbReference type="AlphaFoldDB" id="A0A8H6TZH4"/>